<comment type="caution">
    <text evidence="1">Lacks conserved residue(s) required for the propagation of feature annotation.</text>
</comment>
<dbReference type="PROSITE" id="PS51670">
    <property type="entry name" value="SHKT"/>
    <property type="match status" value="1"/>
</dbReference>
<dbReference type="InterPro" id="IPR003582">
    <property type="entry name" value="ShKT_dom"/>
</dbReference>
<evidence type="ECO:0000313" key="5">
    <source>
        <dbReference type="WBParaSite" id="EVEC_0000427601-mRNA-1"/>
    </source>
</evidence>
<accession>A0A0N4V2P0</accession>
<organism evidence="5">
    <name type="scientific">Enterobius vermicularis</name>
    <name type="common">Human pinworm</name>
    <dbReference type="NCBI Taxonomy" id="51028"/>
    <lineage>
        <taxon>Eukaryota</taxon>
        <taxon>Metazoa</taxon>
        <taxon>Ecdysozoa</taxon>
        <taxon>Nematoda</taxon>
        <taxon>Chromadorea</taxon>
        <taxon>Rhabditida</taxon>
        <taxon>Spirurina</taxon>
        <taxon>Oxyuridomorpha</taxon>
        <taxon>Oxyuroidea</taxon>
        <taxon>Oxyuridae</taxon>
        <taxon>Enterobius</taxon>
    </lineage>
</organism>
<dbReference type="AlphaFoldDB" id="A0A0N4V2P0"/>
<name>A0A0N4V2P0_ENTVE</name>
<evidence type="ECO:0000313" key="3">
    <source>
        <dbReference type="EMBL" id="VDD89181.1"/>
    </source>
</evidence>
<dbReference type="Pfam" id="PF01549">
    <property type="entry name" value="ShK"/>
    <property type="match status" value="1"/>
</dbReference>
<evidence type="ECO:0000256" key="1">
    <source>
        <dbReference type="PROSITE-ProRule" id="PRU01005"/>
    </source>
</evidence>
<dbReference type="Gene3D" id="1.10.10.1940">
    <property type="match status" value="1"/>
</dbReference>
<dbReference type="SMART" id="SM00254">
    <property type="entry name" value="ShKT"/>
    <property type="match status" value="1"/>
</dbReference>
<feature type="domain" description="ShKT" evidence="2">
    <location>
        <begin position="38"/>
        <end position="75"/>
    </location>
</feature>
<sequence>PRFNNVNSFSFFFSRKLYYLYNRGFRRYFYFCLLVKSCRNSRTDCEEWAAEGFCESTLYTTKQKKTLCARSCDLCDK</sequence>
<protein>
    <submittedName>
        <fullName evidence="5">ShKT domain-containing protein</fullName>
    </submittedName>
</protein>
<gene>
    <name evidence="3" type="ORF">EVEC_LOCUS3984</name>
</gene>
<evidence type="ECO:0000313" key="4">
    <source>
        <dbReference type="Proteomes" id="UP000274131"/>
    </source>
</evidence>
<dbReference type="Proteomes" id="UP000274131">
    <property type="component" value="Unassembled WGS sequence"/>
</dbReference>
<proteinExistence type="predicted"/>
<evidence type="ECO:0000259" key="2">
    <source>
        <dbReference type="PROSITE" id="PS51670"/>
    </source>
</evidence>
<dbReference type="OrthoDB" id="5870787at2759"/>
<dbReference type="WBParaSite" id="EVEC_0000427601-mRNA-1">
    <property type="protein sequence ID" value="EVEC_0000427601-mRNA-1"/>
    <property type="gene ID" value="EVEC_0000427601"/>
</dbReference>
<reference evidence="5" key="1">
    <citation type="submission" date="2017-02" db="UniProtKB">
        <authorList>
            <consortium name="WormBaseParasite"/>
        </authorList>
    </citation>
    <scope>IDENTIFICATION</scope>
</reference>
<reference evidence="3 4" key="2">
    <citation type="submission" date="2018-10" db="EMBL/GenBank/DDBJ databases">
        <authorList>
            <consortium name="Pathogen Informatics"/>
        </authorList>
    </citation>
    <scope>NUCLEOTIDE SEQUENCE [LARGE SCALE GENOMIC DNA]</scope>
</reference>
<keyword evidence="4" id="KW-1185">Reference proteome</keyword>
<dbReference type="EMBL" id="UXUI01007732">
    <property type="protein sequence ID" value="VDD89181.1"/>
    <property type="molecule type" value="Genomic_DNA"/>
</dbReference>